<keyword evidence="1" id="KW-0472">Membrane</keyword>
<evidence type="ECO:0000313" key="2">
    <source>
        <dbReference type="EMBL" id="MBB4958834.1"/>
    </source>
</evidence>
<dbReference type="RefSeq" id="WP_184534862.1">
    <property type="nucleotide sequence ID" value="NZ_JACHJW010000001.1"/>
</dbReference>
<evidence type="ECO:0000313" key="3">
    <source>
        <dbReference type="Proteomes" id="UP000578819"/>
    </source>
</evidence>
<feature type="transmembrane region" description="Helical" evidence="1">
    <location>
        <begin position="112"/>
        <end position="132"/>
    </location>
</feature>
<feature type="transmembrane region" description="Helical" evidence="1">
    <location>
        <begin position="232"/>
        <end position="255"/>
    </location>
</feature>
<name>A0A7W7WPL8_9ACTN</name>
<feature type="transmembrane region" description="Helical" evidence="1">
    <location>
        <begin position="267"/>
        <end position="286"/>
    </location>
</feature>
<dbReference type="PANTHER" id="PTHR36840">
    <property type="entry name" value="BLL5714 PROTEIN"/>
    <property type="match status" value="1"/>
</dbReference>
<evidence type="ECO:0000256" key="1">
    <source>
        <dbReference type="SAM" id="Phobius"/>
    </source>
</evidence>
<keyword evidence="1" id="KW-1133">Transmembrane helix</keyword>
<organism evidence="2 3">
    <name type="scientific">Micromonospora polyrhachis</name>
    <dbReference type="NCBI Taxonomy" id="1282883"/>
    <lineage>
        <taxon>Bacteria</taxon>
        <taxon>Bacillati</taxon>
        <taxon>Actinomycetota</taxon>
        <taxon>Actinomycetes</taxon>
        <taxon>Micromonosporales</taxon>
        <taxon>Micromonosporaceae</taxon>
        <taxon>Micromonospora</taxon>
    </lineage>
</organism>
<dbReference type="Pfam" id="PF06772">
    <property type="entry name" value="LtrA"/>
    <property type="match status" value="1"/>
</dbReference>
<gene>
    <name evidence="2" type="ORF">FHR38_002567</name>
</gene>
<comment type="caution">
    <text evidence="2">The sequence shown here is derived from an EMBL/GenBank/DDBJ whole genome shotgun (WGS) entry which is preliminary data.</text>
</comment>
<feature type="transmembrane region" description="Helical" evidence="1">
    <location>
        <begin position="144"/>
        <end position="163"/>
    </location>
</feature>
<dbReference type="AlphaFoldDB" id="A0A7W7WPL8"/>
<dbReference type="InterPro" id="IPR010640">
    <property type="entry name" value="Low_temperature_requirement_A"/>
</dbReference>
<dbReference type="PANTHER" id="PTHR36840:SF1">
    <property type="entry name" value="BLL5714 PROTEIN"/>
    <property type="match status" value="1"/>
</dbReference>
<reference evidence="2 3" key="1">
    <citation type="submission" date="2020-08" db="EMBL/GenBank/DDBJ databases">
        <title>Sequencing the genomes of 1000 actinobacteria strains.</title>
        <authorList>
            <person name="Klenk H.-P."/>
        </authorList>
    </citation>
    <scope>NUCLEOTIDE SEQUENCE [LARGE SCALE GENOMIC DNA]</scope>
    <source>
        <strain evidence="2 3">DSM 45886</strain>
    </source>
</reference>
<feature type="transmembrane region" description="Helical" evidence="1">
    <location>
        <begin position="88"/>
        <end position="106"/>
    </location>
</feature>
<feature type="transmembrane region" description="Helical" evidence="1">
    <location>
        <begin position="57"/>
        <end position="76"/>
    </location>
</feature>
<sequence>MTERCFGEPDGPTGRANGQERHSSWLELFFDLAFVFATTTVSARLGPDTHITWGDALATLGLFTALWWAWIGQAFFDTRFDCDDVPQRLSVLVAMVGAGAMAVGVTEAPHTLLFPIGYLIVRGTLLALYLRVRASQAGFHWVTRIYLPGFGLGWLLWFGSLFTPVGVRPALWAIGLGVELLTPWVGRYLLRQAPVHTSHLPERIGLFTIILLGVTLTDLLDAVSDTPSASVLASAVVAFCVPASIWWVYSIFVSRGVRRDRLRGGQAYAYLHGGLGAAILLLGWGLGQSLAQVGTDAEDLPTGLRLLLAAAVGTWMVCGAGLQRITFGTVSAARLLVTVGGVTLAAVVSMTMPTPVATIVALAVVLAGYAFAISRHLTRIGQPTAPLGT</sequence>
<keyword evidence="3" id="KW-1185">Reference proteome</keyword>
<protein>
    <submittedName>
        <fullName evidence="2">Low temperature requirement protein LtrA</fullName>
    </submittedName>
</protein>
<dbReference type="EMBL" id="JACHJW010000001">
    <property type="protein sequence ID" value="MBB4958834.1"/>
    <property type="molecule type" value="Genomic_DNA"/>
</dbReference>
<feature type="transmembrane region" description="Helical" evidence="1">
    <location>
        <begin position="25"/>
        <end position="45"/>
    </location>
</feature>
<feature type="transmembrane region" description="Helical" evidence="1">
    <location>
        <begin position="356"/>
        <end position="373"/>
    </location>
</feature>
<dbReference type="Proteomes" id="UP000578819">
    <property type="component" value="Unassembled WGS sequence"/>
</dbReference>
<keyword evidence="1" id="KW-0812">Transmembrane</keyword>
<feature type="transmembrane region" description="Helical" evidence="1">
    <location>
        <begin position="202"/>
        <end position="220"/>
    </location>
</feature>
<accession>A0A7W7WPL8</accession>
<feature type="transmembrane region" description="Helical" evidence="1">
    <location>
        <begin position="332"/>
        <end position="350"/>
    </location>
</feature>
<proteinExistence type="predicted"/>
<feature type="transmembrane region" description="Helical" evidence="1">
    <location>
        <begin position="169"/>
        <end position="190"/>
    </location>
</feature>
<feature type="transmembrane region" description="Helical" evidence="1">
    <location>
        <begin position="306"/>
        <end position="325"/>
    </location>
</feature>